<evidence type="ECO:0000256" key="4">
    <source>
        <dbReference type="SAM" id="MobiDB-lite"/>
    </source>
</evidence>
<dbReference type="OrthoDB" id="10266662at2759"/>
<dbReference type="PANTHER" id="PTHR12687">
    <property type="entry name" value="NUCLEOLAR COMPLEX 2 AND RAD4-RELATED"/>
    <property type="match status" value="1"/>
</dbReference>
<name>J4H401_9APHY</name>
<evidence type="ECO:0000256" key="2">
    <source>
        <dbReference type="ARBA" id="ARBA00005907"/>
    </source>
</evidence>
<dbReference type="GO" id="GO:0005730">
    <property type="term" value="C:nucleolus"/>
    <property type="evidence" value="ECO:0007669"/>
    <property type="project" value="TreeGrafter"/>
</dbReference>
<feature type="compositionally biased region" description="Acidic residues" evidence="4">
    <location>
        <begin position="120"/>
        <end position="154"/>
    </location>
</feature>
<keyword evidence="3" id="KW-0539">Nucleus</keyword>
<dbReference type="Pfam" id="PF03715">
    <property type="entry name" value="Noc2"/>
    <property type="match status" value="1"/>
</dbReference>
<dbReference type="InterPro" id="IPR005343">
    <property type="entry name" value="Noc2"/>
</dbReference>
<dbReference type="GO" id="GO:0030690">
    <property type="term" value="C:Noc1p-Noc2p complex"/>
    <property type="evidence" value="ECO:0007669"/>
    <property type="project" value="TreeGrafter"/>
</dbReference>
<proteinExistence type="inferred from homology"/>
<sequence length="528" mass="59612">MQDQFCRYVLVAITLKLERRPALRPIVPTYPHADMGKKVAKSARKFAASGQLQKTIQARRKHRDVKKKAERRKQSKGRGKQAAAHVGEGGDDSDDEEIEEPKTKKSKGMSVDDFLGGAFMEDDAGDEAEDEDDEGSEDEEGGLEEDDDQSFASVDDLDDGEAHLLELSKLAEKDPEFYKYLQENDRELLEFDPNDEAEDEDMEDGEAAGEDKTPVLTKAILQRWQKALLEHRSLRALRKLLIAFRSAVHMNEEDQVLAWIIDNSSVYNKLLTTTLKYTPVVLEHHCPYKTQSNGKFKAPVQTPKWKTLQKLILSYFHNVMHLLTQLSDTDMLRLALGESAKLVPYITSSRKAVKVYLKTCLDLWSSAEDSVRISAFLAVRRLAQATDESIMDMVLKNTYLTLVRSCKSTTAHTLPSITLMKNSASEIYSMDQAAAYQHAFGYIRQLAIHLRNSMKTKTKDAYKQVYNWQYAHSVDFWALVLARACDRQASAARGGEESELQPLVYPLVQVSLGAIKYAAAPLPAQRDR</sequence>
<dbReference type="FunCoup" id="J4H401">
    <property type="interactions" value="444"/>
</dbReference>
<evidence type="ECO:0000313" key="6">
    <source>
        <dbReference type="Proteomes" id="UP000006352"/>
    </source>
</evidence>
<evidence type="ECO:0000313" key="5">
    <source>
        <dbReference type="EMBL" id="CCM04134.1"/>
    </source>
</evidence>
<dbReference type="STRING" id="599839.J4H401"/>
<dbReference type="EMBL" id="HE797143">
    <property type="protein sequence ID" value="CCM04134.1"/>
    <property type="molecule type" value="Genomic_DNA"/>
</dbReference>
<dbReference type="GO" id="GO:0005654">
    <property type="term" value="C:nucleoplasm"/>
    <property type="evidence" value="ECO:0007669"/>
    <property type="project" value="TreeGrafter"/>
</dbReference>
<dbReference type="RefSeq" id="XP_012183417.1">
    <property type="nucleotide sequence ID" value="XM_012328027.1"/>
</dbReference>
<dbReference type="HOGENOM" id="CLU_011272_0_1_1"/>
<feature type="compositionally biased region" description="Basic residues" evidence="4">
    <location>
        <begin position="57"/>
        <end position="79"/>
    </location>
</feature>
<keyword evidence="6" id="KW-1185">Reference proteome</keyword>
<reference evidence="5 6" key="1">
    <citation type="journal article" date="2012" name="Appl. Environ. Microbiol.">
        <title>Short-read sequencing for genomic analysis of the brown rot fungus Fibroporia radiculosa.</title>
        <authorList>
            <person name="Tang J.D."/>
            <person name="Perkins A.D."/>
            <person name="Sonstegard T.S."/>
            <person name="Schroeder S.G."/>
            <person name="Burgess S.C."/>
            <person name="Diehl S.V."/>
        </authorList>
    </citation>
    <scope>NUCLEOTIDE SEQUENCE [LARGE SCALE GENOMIC DNA]</scope>
    <source>
        <strain evidence="5 6">TFFH 294</strain>
    </source>
</reference>
<comment type="similarity">
    <text evidence="2">Belongs to the NOC2 family.</text>
</comment>
<accession>J4H401</accession>
<dbReference type="InParanoid" id="J4H401"/>
<comment type="subcellular location">
    <subcellularLocation>
        <location evidence="1">Nucleus</location>
    </subcellularLocation>
</comment>
<organism evidence="5 6">
    <name type="scientific">Fibroporia radiculosa</name>
    <dbReference type="NCBI Taxonomy" id="599839"/>
    <lineage>
        <taxon>Eukaryota</taxon>
        <taxon>Fungi</taxon>
        <taxon>Dikarya</taxon>
        <taxon>Basidiomycota</taxon>
        <taxon>Agaricomycotina</taxon>
        <taxon>Agaricomycetes</taxon>
        <taxon>Polyporales</taxon>
        <taxon>Fibroporiaceae</taxon>
        <taxon>Fibroporia</taxon>
    </lineage>
</organism>
<evidence type="ECO:0000256" key="3">
    <source>
        <dbReference type="ARBA" id="ARBA00023242"/>
    </source>
</evidence>
<dbReference type="GO" id="GO:0042273">
    <property type="term" value="P:ribosomal large subunit biogenesis"/>
    <property type="evidence" value="ECO:0007669"/>
    <property type="project" value="TreeGrafter"/>
</dbReference>
<dbReference type="PANTHER" id="PTHR12687:SF4">
    <property type="entry name" value="NUCLEOLAR COMPLEX PROTEIN 2 HOMOLOG"/>
    <property type="match status" value="1"/>
</dbReference>
<evidence type="ECO:0000256" key="1">
    <source>
        <dbReference type="ARBA" id="ARBA00004123"/>
    </source>
</evidence>
<protein>
    <recommendedName>
        <fullName evidence="7">Nucleolar complex protein 2</fullName>
    </recommendedName>
</protein>
<dbReference type="GO" id="GO:0030691">
    <property type="term" value="C:Noc2p-Noc3p complex"/>
    <property type="evidence" value="ECO:0007669"/>
    <property type="project" value="TreeGrafter"/>
</dbReference>
<feature type="region of interest" description="Disordered" evidence="4">
    <location>
        <begin position="48"/>
        <end position="154"/>
    </location>
</feature>
<feature type="compositionally biased region" description="Acidic residues" evidence="4">
    <location>
        <begin position="89"/>
        <end position="99"/>
    </location>
</feature>
<dbReference type="GeneID" id="24099045"/>
<evidence type="ECO:0008006" key="7">
    <source>
        <dbReference type="Google" id="ProtNLM"/>
    </source>
</evidence>
<dbReference type="Proteomes" id="UP000006352">
    <property type="component" value="Unassembled WGS sequence"/>
</dbReference>
<gene>
    <name evidence="5" type="ORF">FIBRA_06295</name>
</gene>
<dbReference type="AlphaFoldDB" id="J4H401"/>